<dbReference type="Pfam" id="PF23259">
    <property type="entry name" value="CHX17_C"/>
    <property type="match status" value="1"/>
</dbReference>
<name>A0A438J1W4_VITVI</name>
<feature type="transmembrane region" description="Helical" evidence="10">
    <location>
        <begin position="80"/>
        <end position="100"/>
    </location>
</feature>
<feature type="transmembrane region" description="Helical" evidence="10">
    <location>
        <begin position="177"/>
        <end position="202"/>
    </location>
</feature>
<dbReference type="Gene3D" id="3.40.50.12370">
    <property type="match status" value="1"/>
</dbReference>
<keyword evidence="5" id="KW-0630">Potassium</keyword>
<evidence type="ECO:0000256" key="2">
    <source>
        <dbReference type="ARBA" id="ARBA00022448"/>
    </source>
</evidence>
<comment type="similarity">
    <text evidence="9">Belongs to the monovalent cation:proton antiporter 2 (CPA2) transporter (TC 2.A.37) family. CHX (TC 2.A.37.4) subfamily.</text>
</comment>
<feature type="domain" description="Cation/H(+) antiporter central" evidence="12">
    <location>
        <begin position="473"/>
        <end position="611"/>
    </location>
</feature>
<keyword evidence="2" id="KW-0813">Transport</keyword>
<evidence type="ECO:0000256" key="3">
    <source>
        <dbReference type="ARBA" id="ARBA00022538"/>
    </source>
</evidence>
<dbReference type="FunFam" id="1.20.1530.20:FF:000025">
    <property type="entry name" value="Cation/H(+) antiporter 28"/>
    <property type="match status" value="1"/>
</dbReference>
<dbReference type="GO" id="GO:0006813">
    <property type="term" value="P:potassium ion transport"/>
    <property type="evidence" value="ECO:0007669"/>
    <property type="project" value="UniProtKB-KW"/>
</dbReference>
<feature type="transmembrane region" description="Helical" evidence="10">
    <location>
        <begin position="308"/>
        <end position="326"/>
    </location>
</feature>
<keyword evidence="4 10" id="KW-0812">Transmembrane</keyword>
<feature type="transmembrane region" description="Helical" evidence="10">
    <location>
        <begin position="368"/>
        <end position="386"/>
    </location>
</feature>
<evidence type="ECO:0000256" key="6">
    <source>
        <dbReference type="ARBA" id="ARBA00022989"/>
    </source>
</evidence>
<evidence type="ECO:0000259" key="13">
    <source>
        <dbReference type="Pfam" id="PF23259"/>
    </source>
</evidence>
<gene>
    <name evidence="14" type="primary">CHX28_1</name>
    <name evidence="14" type="ORF">CK203_023308</name>
</gene>
<dbReference type="InterPro" id="IPR038770">
    <property type="entry name" value="Na+/solute_symporter_sf"/>
</dbReference>
<evidence type="ECO:0000256" key="9">
    <source>
        <dbReference type="ARBA" id="ARBA00038341"/>
    </source>
</evidence>
<feature type="domain" description="Cation/H(+) antiporter C-terminal" evidence="13">
    <location>
        <begin position="616"/>
        <end position="776"/>
    </location>
</feature>
<evidence type="ECO:0000256" key="10">
    <source>
        <dbReference type="SAM" id="Phobius"/>
    </source>
</evidence>
<sequence>MEALTDKINAQNKSCAIQMSLKAAKFSAIILAFFGIVFACNFLYTLLKLVHLPRIISELAVGMIIANISQSSLNFEMPSAVDSLVGFGMMLYMFVLGLELDPNVLIKKPEREAKVAYGGMISTFILAYIVTPYLHYSQVPSTGFNLALSITVSGTASPLLSRIVTDLKIGKSDIGHLVSAAGIHTDMVSTLIISVGFMILDADKSLSIRDSHRILFTCCTLVIQTVFAATVSPVFFAWVNHENPEGKPVKGSHLVVTIGFVVVICVSSAAISGYSPMMSAYVTGLVLPREGRLSKLMINKINHFLTKIIFPIYGLWVFWVAGFHEFQLGKLGTWGRLFLLMVIAMLGKVIGTIASGVMLGFQLPESVAIGLLLTVKGHFHMLLATTAIQKEIITASTGLVMILTSMLTIIHTPKVIEHIIKRARKHTPRHRKTLQWLEPSTELRIMICIRGPQNVSSTIRLIEMSQGTPNLGLAIYVTDMIELTEKVAATAVNGEGMNTLTVMNKSVRQMREQITGEIEAYMAENGEGVTIRRMMALSMLTRMHQDICVLAKDLMVSLIILPFHKNRREDGKFDGSGLSGFRNVNRKVLRHAPCSVGILVDRGLGSTKRMSRSFESLNIAVIFMGGKDDREALSYSSCVARHPGVRLTVIRLLLDTNANNSSTSAGKKWFKHTEQEEEMKLDDEYFTEFYDKHVAGGKVAYTERHLINSAAALSTLQSLDKQYALIIVGRGGGVNSTLTVGMSDWRESPELGPIGDILSASDSPVTASILIIQQHSIKGEIDGLDDDFSIM</sequence>
<evidence type="ECO:0000256" key="5">
    <source>
        <dbReference type="ARBA" id="ARBA00022958"/>
    </source>
</evidence>
<feature type="transmembrane region" description="Helical" evidence="10">
    <location>
        <begin position="115"/>
        <end position="134"/>
    </location>
</feature>
<dbReference type="EMBL" id="QGNW01000068">
    <property type="protein sequence ID" value="RVX02953.1"/>
    <property type="molecule type" value="Genomic_DNA"/>
</dbReference>
<keyword evidence="7" id="KW-0406">Ion transport</keyword>
<evidence type="ECO:0000256" key="1">
    <source>
        <dbReference type="ARBA" id="ARBA00004141"/>
    </source>
</evidence>
<comment type="caution">
    <text evidence="14">The sequence shown here is derived from an EMBL/GenBank/DDBJ whole genome shotgun (WGS) entry which is preliminary data.</text>
</comment>
<dbReference type="Proteomes" id="UP000288805">
    <property type="component" value="Unassembled WGS sequence"/>
</dbReference>
<dbReference type="InterPro" id="IPR050794">
    <property type="entry name" value="CPA2_transporter"/>
</dbReference>
<dbReference type="GO" id="GO:0015297">
    <property type="term" value="F:antiporter activity"/>
    <property type="evidence" value="ECO:0007669"/>
    <property type="project" value="InterPro"/>
</dbReference>
<keyword evidence="6 10" id="KW-1133">Transmembrane helix</keyword>
<dbReference type="Gene3D" id="1.20.1530.20">
    <property type="match status" value="1"/>
</dbReference>
<dbReference type="AlphaFoldDB" id="A0A438J1W4"/>
<evidence type="ECO:0000313" key="15">
    <source>
        <dbReference type="Proteomes" id="UP000288805"/>
    </source>
</evidence>
<evidence type="ECO:0000256" key="7">
    <source>
        <dbReference type="ARBA" id="ARBA00023065"/>
    </source>
</evidence>
<dbReference type="InterPro" id="IPR057290">
    <property type="entry name" value="CHX17_C"/>
</dbReference>
<feature type="transmembrane region" description="Helical" evidence="10">
    <location>
        <begin position="26"/>
        <end position="44"/>
    </location>
</feature>
<accession>A0A438J1W4</accession>
<protein>
    <submittedName>
        <fullName evidence="14">Cation/H(+) antiporter 28</fullName>
    </submittedName>
</protein>
<dbReference type="GO" id="GO:0016020">
    <property type="term" value="C:membrane"/>
    <property type="evidence" value="ECO:0007669"/>
    <property type="project" value="UniProtKB-SubCell"/>
</dbReference>
<feature type="transmembrane region" description="Helical" evidence="10">
    <location>
        <begin position="258"/>
        <end position="287"/>
    </location>
</feature>
<keyword evidence="3" id="KW-0633">Potassium transport</keyword>
<keyword evidence="8 10" id="KW-0472">Membrane</keyword>
<reference evidence="14 15" key="1">
    <citation type="journal article" date="2018" name="PLoS Genet.">
        <title>Population sequencing reveals clonal diversity and ancestral inbreeding in the grapevine cultivar Chardonnay.</title>
        <authorList>
            <person name="Roach M.J."/>
            <person name="Johnson D.L."/>
            <person name="Bohlmann J."/>
            <person name="van Vuuren H.J."/>
            <person name="Jones S.J."/>
            <person name="Pretorius I.S."/>
            <person name="Schmidt S.A."/>
            <person name="Borneman A.R."/>
        </authorList>
    </citation>
    <scope>NUCLEOTIDE SEQUENCE [LARGE SCALE GENOMIC DNA]</scope>
    <source>
        <strain evidence="15">cv. Chardonnay</strain>
        <tissue evidence="14">Leaf</tissue>
    </source>
</reference>
<dbReference type="PANTHER" id="PTHR32468">
    <property type="entry name" value="CATION/H + ANTIPORTER"/>
    <property type="match status" value="1"/>
</dbReference>
<feature type="domain" description="Cation/H+ exchanger transmembrane" evidence="11">
    <location>
        <begin position="44"/>
        <end position="416"/>
    </location>
</feature>
<comment type="subcellular location">
    <subcellularLocation>
        <location evidence="1">Membrane</location>
        <topology evidence="1">Multi-pass membrane protein</topology>
    </subcellularLocation>
</comment>
<dbReference type="InterPro" id="IPR006153">
    <property type="entry name" value="Cation/H_exchanger_TM"/>
</dbReference>
<evidence type="ECO:0000259" key="11">
    <source>
        <dbReference type="Pfam" id="PF00999"/>
    </source>
</evidence>
<dbReference type="GO" id="GO:1902600">
    <property type="term" value="P:proton transmembrane transport"/>
    <property type="evidence" value="ECO:0007669"/>
    <property type="project" value="InterPro"/>
</dbReference>
<organism evidence="14 15">
    <name type="scientific">Vitis vinifera</name>
    <name type="common">Grape</name>
    <dbReference type="NCBI Taxonomy" id="29760"/>
    <lineage>
        <taxon>Eukaryota</taxon>
        <taxon>Viridiplantae</taxon>
        <taxon>Streptophyta</taxon>
        <taxon>Embryophyta</taxon>
        <taxon>Tracheophyta</taxon>
        <taxon>Spermatophyta</taxon>
        <taxon>Magnoliopsida</taxon>
        <taxon>eudicotyledons</taxon>
        <taxon>Gunneridae</taxon>
        <taxon>Pentapetalae</taxon>
        <taxon>rosids</taxon>
        <taxon>Vitales</taxon>
        <taxon>Vitaceae</taxon>
        <taxon>Viteae</taxon>
        <taxon>Vitis</taxon>
    </lineage>
</organism>
<evidence type="ECO:0000313" key="14">
    <source>
        <dbReference type="EMBL" id="RVX02953.1"/>
    </source>
</evidence>
<proteinExistence type="inferred from homology"/>
<dbReference type="Pfam" id="PF00999">
    <property type="entry name" value="Na_H_Exchanger"/>
    <property type="match status" value="1"/>
</dbReference>
<dbReference type="Pfam" id="PF23256">
    <property type="entry name" value="CHX17_2nd"/>
    <property type="match status" value="1"/>
</dbReference>
<dbReference type="OrthoDB" id="754456at2759"/>
<evidence type="ECO:0000256" key="4">
    <source>
        <dbReference type="ARBA" id="ARBA00022692"/>
    </source>
</evidence>
<dbReference type="InterPro" id="IPR057291">
    <property type="entry name" value="CHX17_2nd"/>
</dbReference>
<dbReference type="PANTHER" id="PTHR32468:SF145">
    <property type="entry name" value="CATION_H(+) ANTIPORTER 28"/>
    <property type="match status" value="1"/>
</dbReference>
<feature type="transmembrane region" description="Helical" evidence="10">
    <location>
        <begin position="214"/>
        <end position="238"/>
    </location>
</feature>
<evidence type="ECO:0000259" key="12">
    <source>
        <dbReference type="Pfam" id="PF23256"/>
    </source>
</evidence>
<evidence type="ECO:0000256" key="8">
    <source>
        <dbReference type="ARBA" id="ARBA00023136"/>
    </source>
</evidence>
<feature type="transmembrane region" description="Helical" evidence="10">
    <location>
        <begin position="338"/>
        <end position="361"/>
    </location>
</feature>